<dbReference type="Proteomes" id="UP001255050">
    <property type="component" value="Unassembled WGS sequence"/>
</dbReference>
<evidence type="ECO:0000313" key="3">
    <source>
        <dbReference type="Proteomes" id="UP001255050"/>
    </source>
</evidence>
<protein>
    <submittedName>
        <fullName evidence="2">DUF2977 domain-containing protein</fullName>
    </submittedName>
</protein>
<sequence>MQIAVNEKGEVLNYANIGSLGNGFYVDSKNIPSDFDEKFEPKRFIYSNGKIKENANFKPNNENNDELKDEEPYKNENDVLKEMLASLQKQTVKANMTSMQLAQQNTSLTKQLTELSSEVKKLKESGV</sequence>
<reference evidence="2 3" key="1">
    <citation type="submission" date="2023-08" db="EMBL/GenBank/DDBJ databases">
        <title>Whole genome sequencing of Staphylococcus coagulans NN-2474.</title>
        <authorList>
            <person name="Kropotov V.S."/>
            <person name="Boriskina E.V."/>
            <person name="Gordinskaya N.A."/>
            <person name="Shkurkina I.S."/>
            <person name="Kryazhev D.V."/>
            <person name="Alekseeva A.E."/>
            <person name="Makhova M.A."/>
        </authorList>
    </citation>
    <scope>NUCLEOTIDE SEQUENCE [LARGE SCALE GENOMIC DNA]</scope>
    <source>
        <strain evidence="2 3">NN-2474</strain>
    </source>
</reference>
<dbReference type="EMBL" id="JAVJGV010000003">
    <property type="protein sequence ID" value="MDR5602075.1"/>
    <property type="molecule type" value="Genomic_DNA"/>
</dbReference>
<name>A0ABU1EVC3_9STAP</name>
<evidence type="ECO:0000313" key="2">
    <source>
        <dbReference type="EMBL" id="MDR5602075.1"/>
    </source>
</evidence>
<dbReference type="Pfam" id="PF11192">
    <property type="entry name" value="DUF2977"/>
    <property type="match status" value="1"/>
</dbReference>
<comment type="caution">
    <text evidence="2">The sequence shown here is derived from an EMBL/GenBank/DDBJ whole genome shotgun (WGS) entry which is preliminary data.</text>
</comment>
<proteinExistence type="predicted"/>
<organism evidence="2 3">
    <name type="scientific">Staphylococcus coagulans</name>
    <dbReference type="NCBI Taxonomy" id="74706"/>
    <lineage>
        <taxon>Bacteria</taxon>
        <taxon>Bacillati</taxon>
        <taxon>Bacillota</taxon>
        <taxon>Bacilli</taxon>
        <taxon>Bacillales</taxon>
        <taxon>Staphylococcaceae</taxon>
        <taxon>Staphylococcus</taxon>
    </lineage>
</organism>
<keyword evidence="3" id="KW-1185">Reference proteome</keyword>
<accession>A0ABU1EVC3</accession>
<dbReference type="GeneID" id="72415019"/>
<feature type="region of interest" description="Disordered" evidence="1">
    <location>
        <begin position="53"/>
        <end position="72"/>
    </location>
</feature>
<evidence type="ECO:0000256" key="1">
    <source>
        <dbReference type="SAM" id="MobiDB-lite"/>
    </source>
</evidence>
<gene>
    <name evidence="2" type="ORF">RCO12_01365</name>
</gene>
<dbReference type="RefSeq" id="WP_214972475.1">
    <property type="nucleotide sequence ID" value="NZ_CP092966.1"/>
</dbReference>
<dbReference type="InterPro" id="IPR021358">
    <property type="entry name" value="DUF2977"/>
</dbReference>